<keyword evidence="2" id="KW-1185">Reference proteome</keyword>
<comment type="caution">
    <text evidence="1">The sequence shown here is derived from an EMBL/GenBank/DDBJ whole genome shotgun (WGS) entry which is preliminary data.</text>
</comment>
<proteinExistence type="predicted"/>
<protein>
    <submittedName>
        <fullName evidence="1">Uncharacterized protein</fullName>
    </submittedName>
</protein>
<dbReference type="Proteomes" id="UP001057452">
    <property type="component" value="Chromosome 4"/>
</dbReference>
<accession>A0ACB9XPE3</accession>
<gene>
    <name evidence="1" type="ORF">KUCAC02_023216</name>
</gene>
<sequence>WLPRMRRTNRFDAPAVILHTLMKYGNYSYMKALRDRTGERVYPGNSKARALLKPTTVKMNSALRVSDTKMESREAQPGVILWYKLQTNYFFPAFTFIPILFYRPAFDTSDKRRLSDESDCAWLMWSKGRGCARGVGGRLQSRSPRLGRAELFWAPRAPSRLRHRRLANTGGPHRLQSFVGPAVYSHSLHFWSFTSSPSSLGGCLSLSPGFCGSQFGVGTVSGAAGPHKLHTLLKH</sequence>
<evidence type="ECO:0000313" key="1">
    <source>
        <dbReference type="EMBL" id="KAI4829155.1"/>
    </source>
</evidence>
<evidence type="ECO:0000313" key="2">
    <source>
        <dbReference type="Proteomes" id="UP001057452"/>
    </source>
</evidence>
<name>A0ACB9XPE3_CHAAC</name>
<dbReference type="EMBL" id="CM043788">
    <property type="protein sequence ID" value="KAI4829155.1"/>
    <property type="molecule type" value="Genomic_DNA"/>
</dbReference>
<feature type="non-terminal residue" evidence="1">
    <location>
        <position position="235"/>
    </location>
</feature>
<feature type="non-terminal residue" evidence="1">
    <location>
        <position position="1"/>
    </location>
</feature>
<reference evidence="1" key="1">
    <citation type="submission" date="2022-05" db="EMBL/GenBank/DDBJ databases">
        <title>Chromosome-level genome of Chaenocephalus aceratus.</title>
        <authorList>
            <person name="Park H."/>
        </authorList>
    </citation>
    <scope>NUCLEOTIDE SEQUENCE</scope>
    <source>
        <strain evidence="1">KU_202001</strain>
    </source>
</reference>
<organism evidence="1 2">
    <name type="scientific">Chaenocephalus aceratus</name>
    <name type="common">Blackfin icefish</name>
    <name type="synonym">Chaenichthys aceratus</name>
    <dbReference type="NCBI Taxonomy" id="36190"/>
    <lineage>
        <taxon>Eukaryota</taxon>
        <taxon>Metazoa</taxon>
        <taxon>Chordata</taxon>
        <taxon>Craniata</taxon>
        <taxon>Vertebrata</taxon>
        <taxon>Euteleostomi</taxon>
        <taxon>Actinopterygii</taxon>
        <taxon>Neopterygii</taxon>
        <taxon>Teleostei</taxon>
        <taxon>Neoteleostei</taxon>
        <taxon>Acanthomorphata</taxon>
        <taxon>Eupercaria</taxon>
        <taxon>Perciformes</taxon>
        <taxon>Notothenioidei</taxon>
        <taxon>Channichthyidae</taxon>
        <taxon>Chaenocephalus</taxon>
    </lineage>
</organism>